<organism evidence="2 3">
    <name type="scientific">Nonomuraea cypriaca</name>
    <dbReference type="NCBI Taxonomy" id="1187855"/>
    <lineage>
        <taxon>Bacteria</taxon>
        <taxon>Bacillati</taxon>
        <taxon>Actinomycetota</taxon>
        <taxon>Actinomycetes</taxon>
        <taxon>Streptosporangiales</taxon>
        <taxon>Streptosporangiaceae</taxon>
        <taxon>Nonomuraea</taxon>
    </lineage>
</organism>
<dbReference type="Gene3D" id="3.40.1190.20">
    <property type="match status" value="1"/>
</dbReference>
<keyword evidence="3" id="KW-1185">Reference proteome</keyword>
<comment type="caution">
    <text evidence="2">The sequence shown here is derived from an EMBL/GenBank/DDBJ whole genome shotgun (WGS) entry which is preliminary data.</text>
</comment>
<name>A0A931A822_9ACTN</name>
<gene>
    <name evidence="2" type="ORF">ITP53_04940</name>
</gene>
<evidence type="ECO:0000313" key="2">
    <source>
        <dbReference type="EMBL" id="MBF8185095.1"/>
    </source>
</evidence>
<reference evidence="2" key="1">
    <citation type="submission" date="2020-11" db="EMBL/GenBank/DDBJ databases">
        <title>Whole-genome analyses of Nonomuraea sp. K274.</title>
        <authorList>
            <person name="Veyisoglu A."/>
        </authorList>
    </citation>
    <scope>NUCLEOTIDE SEQUENCE</scope>
    <source>
        <strain evidence="2">K274</strain>
    </source>
</reference>
<dbReference type="EMBL" id="JADOGI010000009">
    <property type="protein sequence ID" value="MBF8185095.1"/>
    <property type="molecule type" value="Genomic_DNA"/>
</dbReference>
<feature type="compositionally biased region" description="Polar residues" evidence="1">
    <location>
        <begin position="1"/>
        <end position="10"/>
    </location>
</feature>
<evidence type="ECO:0000256" key="1">
    <source>
        <dbReference type="SAM" id="MobiDB-lite"/>
    </source>
</evidence>
<accession>A0A931A822</accession>
<evidence type="ECO:0000313" key="3">
    <source>
        <dbReference type="Proteomes" id="UP000605361"/>
    </source>
</evidence>
<sequence>MHRSSVQRVRTVSERPGGKAVNVGRVLHQLGEKVPRRAAPSFPRLHTG</sequence>
<dbReference type="RefSeq" id="WP_195894076.1">
    <property type="nucleotide sequence ID" value="NZ_JADOGI010000009.1"/>
</dbReference>
<protein>
    <submittedName>
        <fullName evidence="2">Uncharacterized protein</fullName>
    </submittedName>
</protein>
<dbReference type="Proteomes" id="UP000605361">
    <property type="component" value="Unassembled WGS sequence"/>
</dbReference>
<proteinExistence type="predicted"/>
<dbReference type="AlphaFoldDB" id="A0A931A822"/>
<feature type="region of interest" description="Disordered" evidence="1">
    <location>
        <begin position="1"/>
        <end position="23"/>
    </location>
</feature>
<dbReference type="InterPro" id="IPR029056">
    <property type="entry name" value="Ribokinase-like"/>
</dbReference>